<proteinExistence type="predicted"/>
<accession>A0A7T0BYR7</accession>
<dbReference type="InterPro" id="IPR050553">
    <property type="entry name" value="Thioredoxin_ResA/DsbE_sf"/>
</dbReference>
<protein>
    <submittedName>
        <fullName evidence="1">TlpA family protein disulfide reductase</fullName>
    </submittedName>
</protein>
<evidence type="ECO:0000313" key="2">
    <source>
        <dbReference type="Proteomes" id="UP000594688"/>
    </source>
</evidence>
<name>A0A7T0BYR7_9BACT</name>
<gene>
    <name evidence="1" type="ORF">G3M70_16135</name>
</gene>
<dbReference type="Gene3D" id="3.40.30.10">
    <property type="entry name" value="Glutaredoxin"/>
    <property type="match status" value="1"/>
</dbReference>
<evidence type="ECO:0000313" key="1">
    <source>
        <dbReference type="EMBL" id="QPJ63321.1"/>
    </source>
</evidence>
<dbReference type="EMBL" id="CP048685">
    <property type="protein sequence ID" value="QPJ63321.1"/>
    <property type="molecule type" value="Genomic_DNA"/>
</dbReference>
<dbReference type="Proteomes" id="UP000594688">
    <property type="component" value="Chromosome"/>
</dbReference>
<reference evidence="1 2" key="1">
    <citation type="submission" date="2020-02" db="EMBL/GenBank/DDBJ databases">
        <title>Genomic and physiological characterization of two novel Nitrospinaceae genera.</title>
        <authorList>
            <person name="Mueller A.J."/>
            <person name="Jung M.-Y."/>
            <person name="Strachan C.R."/>
            <person name="Herbold C.W."/>
            <person name="Kirkegaard R.H."/>
            <person name="Daims H."/>
        </authorList>
    </citation>
    <scope>NUCLEOTIDE SEQUENCE [LARGE SCALE GENOMIC DNA]</scope>
    <source>
        <strain evidence="1">EB</strain>
    </source>
</reference>
<dbReference type="PANTHER" id="PTHR42852:SF13">
    <property type="entry name" value="PROTEIN DIPZ"/>
    <property type="match status" value="1"/>
</dbReference>
<sequence length="218" mass="24696">MSLIDNPAPPLDIKEWVQGNPGTIDENRGKVILIEAFQVNCPGCFVGGLPEAIDIFLKNKDQPLEVWGLATAFEDYRLNSIDNLRKLLETGEVVGETHRHLSELNMLSMDRLQYFIPFPVAWDHITPCHGEVSDEAINQVIYRDFPQYDSMPEENKSWIKRQVEAYLNKKEFNAATFETYQMKGTPSSILIDKKGIVRHSVFGSGQGLEALVQSLLDE</sequence>
<dbReference type="PANTHER" id="PTHR42852">
    <property type="entry name" value="THIOL:DISULFIDE INTERCHANGE PROTEIN DSBE"/>
    <property type="match status" value="1"/>
</dbReference>
<dbReference type="InterPro" id="IPR036249">
    <property type="entry name" value="Thioredoxin-like_sf"/>
</dbReference>
<dbReference type="SUPFAM" id="SSF52833">
    <property type="entry name" value="Thioredoxin-like"/>
    <property type="match status" value="1"/>
</dbReference>
<dbReference type="AlphaFoldDB" id="A0A7T0BYR7"/>
<dbReference type="KEGG" id="nli:G3M70_16135"/>
<organism evidence="1 2">
    <name type="scientific">Candidatus Nitronauta litoralis</name>
    <dbReference type="NCBI Taxonomy" id="2705533"/>
    <lineage>
        <taxon>Bacteria</taxon>
        <taxon>Pseudomonadati</taxon>
        <taxon>Nitrospinota/Tectimicrobiota group</taxon>
        <taxon>Nitrospinota</taxon>
        <taxon>Nitrospinia</taxon>
        <taxon>Nitrospinales</taxon>
        <taxon>Nitrospinaceae</taxon>
        <taxon>Candidatus Nitronauta</taxon>
    </lineage>
</organism>